<feature type="compositionally biased region" description="Polar residues" evidence="2">
    <location>
        <begin position="368"/>
        <end position="399"/>
    </location>
</feature>
<feature type="coiled-coil region" evidence="1">
    <location>
        <begin position="1213"/>
        <end position="1240"/>
    </location>
</feature>
<feature type="region of interest" description="Disordered" evidence="2">
    <location>
        <begin position="1252"/>
        <end position="1280"/>
    </location>
</feature>
<keyword evidence="1" id="KW-0175">Coiled coil</keyword>
<proteinExistence type="predicted"/>
<feature type="region of interest" description="Disordered" evidence="2">
    <location>
        <begin position="1103"/>
        <end position="1140"/>
    </location>
</feature>
<gene>
    <name evidence="3" type="ORF">SPHA_738</name>
</gene>
<feature type="compositionally biased region" description="Basic and acidic residues" evidence="2">
    <location>
        <begin position="1065"/>
        <end position="1086"/>
    </location>
</feature>
<feature type="compositionally biased region" description="Polar residues" evidence="2">
    <location>
        <begin position="241"/>
        <end position="250"/>
    </location>
</feature>
<comment type="caution">
    <text evidence="3">The sequence shown here is derived from an EMBL/GenBank/DDBJ whole genome shotgun (WGS) entry which is preliminary data.</text>
</comment>
<feature type="region of interest" description="Disordered" evidence="2">
    <location>
        <begin position="1434"/>
        <end position="1454"/>
    </location>
</feature>
<feature type="region of interest" description="Disordered" evidence="2">
    <location>
        <begin position="1019"/>
        <end position="1087"/>
    </location>
</feature>
<organism evidence="3 4">
    <name type="scientific">Acanthosepion pharaonis</name>
    <name type="common">Pharaoh cuttlefish</name>
    <name type="synonym">Sepia pharaonis</name>
    <dbReference type="NCBI Taxonomy" id="158019"/>
    <lineage>
        <taxon>Eukaryota</taxon>
        <taxon>Metazoa</taxon>
        <taxon>Spiralia</taxon>
        <taxon>Lophotrochozoa</taxon>
        <taxon>Mollusca</taxon>
        <taxon>Cephalopoda</taxon>
        <taxon>Coleoidea</taxon>
        <taxon>Decapodiformes</taxon>
        <taxon>Sepiida</taxon>
        <taxon>Sepiina</taxon>
        <taxon>Sepiidae</taxon>
        <taxon>Acanthosepion</taxon>
    </lineage>
</organism>
<sequence>MIKAESTTRNKTLNQNNPDRNVCPGNFDRKSRDLEPRSKSCQVKKQTRSQSLPPFVGAYYIGTLNAMDGKHPYFSRTSRSTNRNKENQPMRSASQPASSLSSNRNKSRMYSDSKIPSLMTKSQDQAYSNALRSKSKLVNDHVPQATAERLEFRARQRQNNARVNTNECLKNESRNGFPFANSNNVRDKRLPLSQSRPTQLGLQVSTGVSHAKHSYGYPKVKRMGSSDVSDSSCRSRLPIRSQHSLSNTAIPTDRPRSRSMKKEDSSDDTHTDSRFLTKIPRRQNGSERATWSKIESLYKRDTETDSETLDGSQLDSLRIQKPSSNYISSETFMGDAYRENKNPTEDASIIIQDNMEFISSPLLADNMQSDNNRFTGAVQNNSPRSQSKIPKRQVTSSVPLSPEISANDERSDDKPNRFYLWNNFDLPPSALDMEPKESQIPRFYSSEPNSPNYKHNPSDFTKQESLDISKISGIFTNNEGLDNLQNVPTDYNREESKKMQSEEDFETLAPRLVADPVDIEDFKPIHKMVIPHSPNPHGSEDREFIFLNSTKDSLTNESSQVEYVIADSEIKEFFNNCVTSEKLTEETERKSGKAFSRGEESNSNRQNSLLEIAKEPQSSDADSNSIETDSLELNCTVTDGIEPSQAVVGDLCKNVNLENDKGQPKIDQGILGNPLVPTVATGYSFSLVDANKNALVETEESDVIEADSLETSLDTAQSLQLTGEESEGELGCAERPTEKMPSVVKGQSFELNQEAQSNGIAADTDNFNDSSLKSSISSFSSESQDDIDATVVAMNHKQGFKRFEKIRNKLQAIFSLNVGKAKHSETAPFVEKTNDAIVEEKITEPFSEDVLQDENGLIELTATDTMLNDPEQIVYINEEDEKKVLIIQDINERNQREIKFRETSDGLFPPNFNESNMYTGENEEKYAASKKELKTTTDSAMEDELKEELNEFQCANQCAQIPTDSEIKEFFQGCITSEKLTEKSENDKNISENQLNYTETSGITACRIDEIKYQNPDLQILPQNGVSSEDQKTESKLPPEVDDGLKSPEKNFPETINPDTPSNEDSNKNNKTEADETKNKKSENLKKPLFGFVPRLKRAFAFKSDKNDQSSNDKESENITVTDAQPIESTKEPKGTSEEVELQSETTILEEEVLQSDIANCDIITPTIQEAHLEATNKQTVPSESPIIKTGAFDQTKSKTDELLTCRPVDSFIEGNISDTETLKEELDEKQEEIVDGHEETEEDIFYFEPELPAKSPETEDVTSPKTASDEHLDRANREEIGAKKSRRWYEKVKDFFGSKKSGGSFDEMINGDSTFRRSDSYHPKLLDSDVAPGSYGSPHWSDIVDEKVVATLPNDMLREESTSEKRVDSENEPSTADRDKPYLIRMNSIQSLDACIPKDNYNEDYLGLNVQFGEGGYLNLSDQNSVVEVSLQDPSRDNNEPADQMMKPNSLKVSDQTQDIDLETVQSIEIPQKVDSESTVTNEDDYKRPWKMLSEAVVGEEPEMTVPLNIKKLMVMQSTTSSGIFLPNEAHQNVDSLHEDEIVEPELQGDQLDTKWTTIPSEAMVDKMEAKNTPEIKQFLNTLLPKRFLQIWLQLAK</sequence>
<feature type="region of interest" description="Disordered" evidence="2">
    <location>
        <begin position="1"/>
        <end position="49"/>
    </location>
</feature>
<feature type="compositionally biased region" description="Low complexity" evidence="2">
    <location>
        <begin position="92"/>
        <end position="102"/>
    </location>
</feature>
<feature type="compositionally biased region" description="Basic and acidic residues" evidence="2">
    <location>
        <begin position="27"/>
        <end position="38"/>
    </location>
</feature>
<evidence type="ECO:0000256" key="2">
    <source>
        <dbReference type="SAM" id="MobiDB-lite"/>
    </source>
</evidence>
<feature type="region of interest" description="Disordered" evidence="2">
    <location>
        <begin position="585"/>
        <end position="605"/>
    </location>
</feature>
<feature type="region of interest" description="Disordered" evidence="2">
    <location>
        <begin position="174"/>
        <end position="289"/>
    </location>
</feature>
<evidence type="ECO:0000313" key="4">
    <source>
        <dbReference type="Proteomes" id="UP000597762"/>
    </source>
</evidence>
<protein>
    <submittedName>
        <fullName evidence="3">Uncharacterized protein</fullName>
    </submittedName>
</protein>
<accession>A0A812AI81</accession>
<feature type="compositionally biased region" description="Basic and acidic residues" evidence="2">
    <location>
        <begin position="1029"/>
        <end position="1052"/>
    </location>
</feature>
<feature type="compositionally biased region" description="Polar residues" evidence="2">
    <location>
        <begin position="39"/>
        <end position="49"/>
    </location>
</feature>
<feature type="compositionally biased region" description="Basic and acidic residues" evidence="2">
    <location>
        <begin position="1268"/>
        <end position="1280"/>
    </location>
</feature>
<reference evidence="3" key="1">
    <citation type="submission" date="2021-01" db="EMBL/GenBank/DDBJ databases">
        <authorList>
            <person name="Li R."/>
            <person name="Bekaert M."/>
        </authorList>
    </citation>
    <scope>NUCLEOTIDE SEQUENCE</scope>
    <source>
        <strain evidence="3">Farmed</strain>
    </source>
</reference>
<feature type="compositionally biased region" description="Polar residues" evidence="2">
    <location>
        <begin position="1"/>
        <end position="19"/>
    </location>
</feature>
<feature type="compositionally biased region" description="Basic and acidic residues" evidence="2">
    <location>
        <begin position="585"/>
        <end position="602"/>
    </location>
</feature>
<feature type="region of interest" description="Disordered" evidence="2">
    <location>
        <begin position="1356"/>
        <end position="1379"/>
    </location>
</feature>
<feature type="compositionally biased region" description="Low complexity" evidence="2">
    <location>
        <begin position="225"/>
        <end position="236"/>
    </location>
</feature>
<keyword evidence="4" id="KW-1185">Reference proteome</keyword>
<evidence type="ECO:0000313" key="3">
    <source>
        <dbReference type="EMBL" id="CAE1141063.1"/>
    </source>
</evidence>
<dbReference type="Proteomes" id="UP000597762">
    <property type="component" value="Unassembled WGS sequence"/>
</dbReference>
<feature type="compositionally biased region" description="Basic and acidic residues" evidence="2">
    <location>
        <begin position="1357"/>
        <end position="1379"/>
    </location>
</feature>
<name>A0A812AI81_ACAPH</name>
<feature type="compositionally biased region" description="Polar residues" evidence="2">
    <location>
        <begin position="192"/>
        <end position="208"/>
    </location>
</feature>
<dbReference type="EMBL" id="CAHIKZ030000020">
    <property type="protein sequence ID" value="CAE1141063.1"/>
    <property type="molecule type" value="Genomic_DNA"/>
</dbReference>
<feature type="region of interest" description="Disordered" evidence="2">
    <location>
        <begin position="368"/>
        <end position="412"/>
    </location>
</feature>
<evidence type="ECO:0000256" key="1">
    <source>
        <dbReference type="SAM" id="Coils"/>
    </source>
</evidence>
<feature type="compositionally biased region" description="Basic and acidic residues" evidence="2">
    <location>
        <begin position="1103"/>
        <end position="1117"/>
    </location>
</feature>
<feature type="compositionally biased region" description="Polar residues" evidence="2">
    <location>
        <begin position="119"/>
        <end position="129"/>
    </location>
</feature>
<feature type="region of interest" description="Disordered" evidence="2">
    <location>
        <begin position="68"/>
        <end position="129"/>
    </location>
</feature>
<feature type="compositionally biased region" description="Basic and acidic residues" evidence="2">
    <location>
        <begin position="253"/>
        <end position="275"/>
    </location>
</feature>